<dbReference type="InterPro" id="IPR046938">
    <property type="entry name" value="DNA_clamp_sf"/>
</dbReference>
<dbReference type="InterPro" id="IPR022637">
    <property type="entry name" value="DNA_polIII_beta_cen"/>
</dbReference>
<evidence type="ECO:0000313" key="14">
    <source>
        <dbReference type="Proteomes" id="UP000221961"/>
    </source>
</evidence>
<dbReference type="Pfam" id="PF02767">
    <property type="entry name" value="DNA_pol3_beta_2"/>
    <property type="match status" value="1"/>
</dbReference>
<dbReference type="InterPro" id="IPR001001">
    <property type="entry name" value="DNA_polIII_beta"/>
</dbReference>
<organism evidence="13 14">
    <name type="scientific">Nocardia terpenica</name>
    <dbReference type="NCBI Taxonomy" id="455432"/>
    <lineage>
        <taxon>Bacteria</taxon>
        <taxon>Bacillati</taxon>
        <taxon>Actinomycetota</taxon>
        <taxon>Actinomycetes</taxon>
        <taxon>Mycobacteriales</taxon>
        <taxon>Nocardiaceae</taxon>
        <taxon>Nocardia</taxon>
    </lineage>
</organism>
<dbReference type="GO" id="GO:0003677">
    <property type="term" value="F:DNA binding"/>
    <property type="evidence" value="ECO:0007669"/>
    <property type="project" value="UniProtKB-UniRule"/>
</dbReference>
<proteinExistence type="inferred from homology"/>
<dbReference type="PIRSF" id="PIRSF000804">
    <property type="entry name" value="DNA_pol_III_b"/>
    <property type="match status" value="1"/>
</dbReference>
<dbReference type="Proteomes" id="UP000221961">
    <property type="component" value="Chromosome"/>
</dbReference>
<keyword evidence="6 9" id="KW-0235">DNA replication</keyword>
<evidence type="ECO:0000256" key="6">
    <source>
        <dbReference type="ARBA" id="ARBA00022705"/>
    </source>
</evidence>
<evidence type="ECO:0000256" key="8">
    <source>
        <dbReference type="ARBA" id="ARBA00023125"/>
    </source>
</evidence>
<evidence type="ECO:0000259" key="12">
    <source>
        <dbReference type="Pfam" id="PF02768"/>
    </source>
</evidence>
<keyword evidence="4 9" id="KW-0808">Transferase</keyword>
<dbReference type="Gene3D" id="3.10.150.10">
    <property type="entry name" value="DNA Polymerase III, subunit A, domain 2"/>
    <property type="match status" value="3"/>
</dbReference>
<evidence type="ECO:0000256" key="5">
    <source>
        <dbReference type="ARBA" id="ARBA00022695"/>
    </source>
</evidence>
<dbReference type="EMBL" id="CP023778">
    <property type="protein sequence ID" value="ATL69592.1"/>
    <property type="molecule type" value="Genomic_DNA"/>
</dbReference>
<evidence type="ECO:0000256" key="9">
    <source>
        <dbReference type="PIRNR" id="PIRNR000804"/>
    </source>
</evidence>
<keyword evidence="7 9" id="KW-0239">DNA-directed DNA polymerase</keyword>
<dbReference type="GO" id="GO:0005737">
    <property type="term" value="C:cytoplasm"/>
    <property type="evidence" value="ECO:0007669"/>
    <property type="project" value="UniProtKB-SubCell"/>
</dbReference>
<comment type="subunit">
    <text evidence="9">Forms a ring-shaped head-to-tail homodimer around DNA.</text>
</comment>
<accession>A0A291RQU7</accession>
<dbReference type="AlphaFoldDB" id="A0A291RQU7"/>
<feature type="domain" description="DNA polymerase III beta sliding clamp central" evidence="11">
    <location>
        <begin position="127"/>
        <end position="235"/>
    </location>
</feature>
<sequence>MRLRMDRDALAAAVAAVGPGMPHRPPVPTLGGILIRAADGSVSMSGFDYEVSACATATGTVAESGAVLVSGRLLTEITKTLPLHPVELFDDGSALHIECEQARFSLPLMPVEDYPDLPAAAAARGSVDRADFAAAVAQVAVAAGRDDTLPMLTGMTVEFHPDFLRLVATDRFRIAVRELDWVAEQSGSTLLAPARALVDTTKVLTGDRVEISTGTAQSVLGLRTVHDHHTIRLLDLPYAPYQRYLTVRHPARARLRTAAVVEAVRRVALLSQGTRILLSFTDSGVRLAAGDVAQGRAEHVLPCEYSGDPVTVAFNPRYLLDGLTTVRTPAVDIALDGPRRGAAIRPADDESTPNRQWYFVMPVRLPE</sequence>
<comment type="subcellular location">
    <subcellularLocation>
        <location evidence="1 9">Cytoplasm</location>
    </subcellularLocation>
</comment>
<comment type="function">
    <text evidence="9">Confers DNA tethering and processivity to DNA polymerases and other proteins. Acts as a clamp, forming a ring around DNA (a reaction catalyzed by the clamp-loading complex) which diffuses in an ATP-independent manner freely and bidirectionally along dsDNA. Initially characterized for its ability to contact the catalytic subunit of DNA polymerase III (Pol III), a complex, multichain enzyme responsible for most of the replicative synthesis in bacteria; Pol III exhibits 3'-5' exonuclease proofreading activity. The beta chain is required for initiation of replication as well as for processivity of DNA replication.</text>
</comment>
<evidence type="ECO:0000256" key="2">
    <source>
        <dbReference type="ARBA" id="ARBA00010752"/>
    </source>
</evidence>
<dbReference type="GO" id="GO:0008408">
    <property type="term" value="F:3'-5' exonuclease activity"/>
    <property type="evidence" value="ECO:0007669"/>
    <property type="project" value="InterPro"/>
</dbReference>
<dbReference type="Pfam" id="PF00712">
    <property type="entry name" value="DNA_pol3_beta"/>
    <property type="match status" value="1"/>
</dbReference>
<evidence type="ECO:0000259" key="11">
    <source>
        <dbReference type="Pfam" id="PF02767"/>
    </source>
</evidence>
<evidence type="ECO:0000256" key="7">
    <source>
        <dbReference type="ARBA" id="ARBA00022932"/>
    </source>
</evidence>
<dbReference type="GO" id="GO:0006271">
    <property type="term" value="P:DNA strand elongation involved in DNA replication"/>
    <property type="evidence" value="ECO:0007669"/>
    <property type="project" value="TreeGrafter"/>
</dbReference>
<keyword evidence="5 9" id="KW-0548">Nucleotidyltransferase</keyword>
<dbReference type="InterPro" id="IPR022635">
    <property type="entry name" value="DNA_polIII_beta_C"/>
</dbReference>
<dbReference type="RefSeq" id="WP_098696607.1">
    <property type="nucleotide sequence ID" value="NZ_CP023778.1"/>
</dbReference>
<comment type="similarity">
    <text evidence="2 9">Belongs to the beta sliding clamp family.</text>
</comment>
<dbReference type="NCBIfam" id="TIGR00663">
    <property type="entry name" value="dnan"/>
    <property type="match status" value="1"/>
</dbReference>
<dbReference type="CDD" id="cd00140">
    <property type="entry name" value="beta_clamp"/>
    <property type="match status" value="1"/>
</dbReference>
<dbReference type="InterPro" id="IPR022634">
    <property type="entry name" value="DNA_polIII_beta_N"/>
</dbReference>
<keyword evidence="3 9" id="KW-0963">Cytoplasm</keyword>
<dbReference type="PANTHER" id="PTHR30478:SF0">
    <property type="entry name" value="BETA SLIDING CLAMP"/>
    <property type="match status" value="1"/>
</dbReference>
<feature type="domain" description="DNA polymerase III beta sliding clamp N-terminal" evidence="10">
    <location>
        <begin position="1"/>
        <end position="118"/>
    </location>
</feature>
<evidence type="ECO:0000256" key="1">
    <source>
        <dbReference type="ARBA" id="ARBA00004496"/>
    </source>
</evidence>
<dbReference type="KEGG" id="ntp:CRH09_28880"/>
<evidence type="ECO:0000313" key="13">
    <source>
        <dbReference type="EMBL" id="ATL69592.1"/>
    </source>
</evidence>
<name>A0A291RQU7_9NOCA</name>
<protein>
    <recommendedName>
        <fullName evidence="9">Beta sliding clamp</fullName>
    </recommendedName>
</protein>
<evidence type="ECO:0000256" key="3">
    <source>
        <dbReference type="ARBA" id="ARBA00022490"/>
    </source>
</evidence>
<dbReference type="SMART" id="SM00480">
    <property type="entry name" value="POL3Bc"/>
    <property type="match status" value="1"/>
</dbReference>
<feature type="domain" description="DNA polymerase III beta sliding clamp C-terminal" evidence="12">
    <location>
        <begin position="255"/>
        <end position="352"/>
    </location>
</feature>
<dbReference type="PANTHER" id="PTHR30478">
    <property type="entry name" value="DNA POLYMERASE III SUBUNIT BETA"/>
    <property type="match status" value="1"/>
</dbReference>
<gene>
    <name evidence="13" type="ORF">CRH09_28880</name>
</gene>
<reference evidence="13 14" key="1">
    <citation type="submission" date="2017-10" db="EMBL/GenBank/DDBJ databases">
        <title>Comparative genomics between pathogenic Norcardia.</title>
        <authorList>
            <person name="Zeng L."/>
        </authorList>
    </citation>
    <scope>NUCLEOTIDE SEQUENCE [LARGE SCALE GENOMIC DNA]</scope>
    <source>
        <strain evidence="13 14">NC_YFY_NT001</strain>
    </source>
</reference>
<dbReference type="GeneID" id="88361312"/>
<dbReference type="GO" id="GO:0009360">
    <property type="term" value="C:DNA polymerase III complex"/>
    <property type="evidence" value="ECO:0007669"/>
    <property type="project" value="InterPro"/>
</dbReference>
<keyword evidence="8" id="KW-0238">DNA-binding</keyword>
<dbReference type="SUPFAM" id="SSF55979">
    <property type="entry name" value="DNA clamp"/>
    <property type="match status" value="3"/>
</dbReference>
<dbReference type="Pfam" id="PF02768">
    <property type="entry name" value="DNA_pol3_beta_3"/>
    <property type="match status" value="1"/>
</dbReference>
<dbReference type="GO" id="GO:0003887">
    <property type="term" value="F:DNA-directed DNA polymerase activity"/>
    <property type="evidence" value="ECO:0007669"/>
    <property type="project" value="UniProtKB-UniRule"/>
</dbReference>
<evidence type="ECO:0000259" key="10">
    <source>
        <dbReference type="Pfam" id="PF00712"/>
    </source>
</evidence>
<evidence type="ECO:0000256" key="4">
    <source>
        <dbReference type="ARBA" id="ARBA00022679"/>
    </source>
</evidence>